<name>A0A6H0XQ95_9PEZI</name>
<dbReference type="GO" id="GO:0005543">
    <property type="term" value="F:phospholipid binding"/>
    <property type="evidence" value="ECO:0007669"/>
    <property type="project" value="TreeGrafter"/>
</dbReference>
<dbReference type="InterPro" id="IPR036610">
    <property type="entry name" value="PEBP-like_sf"/>
</dbReference>
<proteinExistence type="predicted"/>
<gene>
    <name evidence="2" type="ORF">AMS68_002444</name>
</gene>
<dbReference type="PANTHER" id="PTHR11362">
    <property type="entry name" value="PHOSPHATIDYLETHANOLAMINE-BINDING PROTEIN"/>
    <property type="match status" value="1"/>
</dbReference>
<reference evidence="2 3" key="1">
    <citation type="journal article" date="2016" name="Sci. Rep.">
        <title>Peltaster fructicola genome reveals evolution from an invasive phytopathogen to an ectophytic parasite.</title>
        <authorList>
            <person name="Xu C."/>
            <person name="Chen H."/>
            <person name="Gleason M.L."/>
            <person name="Xu J.R."/>
            <person name="Liu H."/>
            <person name="Zhang R."/>
            <person name="Sun G."/>
        </authorList>
    </citation>
    <scope>NUCLEOTIDE SEQUENCE [LARGE SCALE GENOMIC DNA]</scope>
    <source>
        <strain evidence="2 3">LNHT1506</strain>
    </source>
</reference>
<evidence type="ECO:0000313" key="3">
    <source>
        <dbReference type="Proteomes" id="UP000503462"/>
    </source>
</evidence>
<evidence type="ECO:0000256" key="1">
    <source>
        <dbReference type="SAM" id="SignalP"/>
    </source>
</evidence>
<dbReference type="GO" id="GO:0030414">
    <property type="term" value="F:peptidase inhibitor activity"/>
    <property type="evidence" value="ECO:0007669"/>
    <property type="project" value="TreeGrafter"/>
</dbReference>
<dbReference type="InterPro" id="IPR008914">
    <property type="entry name" value="PEBP"/>
</dbReference>
<dbReference type="Gene3D" id="3.90.280.10">
    <property type="entry name" value="PEBP-like"/>
    <property type="match status" value="1"/>
</dbReference>
<dbReference type="AlphaFoldDB" id="A0A6H0XQ95"/>
<dbReference type="PANTHER" id="PTHR11362:SF148">
    <property type="entry name" value="CARBOXYPEPTIDASE Y INHIBITOR"/>
    <property type="match status" value="1"/>
</dbReference>
<dbReference type="EMBL" id="CP051140">
    <property type="protein sequence ID" value="QIW96926.1"/>
    <property type="molecule type" value="Genomic_DNA"/>
</dbReference>
<feature type="chain" id="PRO_5026350458" description="Phosphatidylethanolamine-binding protein" evidence="1">
    <location>
        <begin position="18"/>
        <end position="225"/>
    </location>
</feature>
<protein>
    <recommendedName>
        <fullName evidence="4">Phosphatidylethanolamine-binding protein</fullName>
    </recommendedName>
</protein>
<dbReference type="OrthoDB" id="2506647at2759"/>
<evidence type="ECO:0000313" key="2">
    <source>
        <dbReference type="EMBL" id="QIW96926.1"/>
    </source>
</evidence>
<dbReference type="SUPFAM" id="SSF49777">
    <property type="entry name" value="PEBP-like"/>
    <property type="match status" value="1"/>
</dbReference>
<organism evidence="2 3">
    <name type="scientific">Peltaster fructicola</name>
    <dbReference type="NCBI Taxonomy" id="286661"/>
    <lineage>
        <taxon>Eukaryota</taxon>
        <taxon>Fungi</taxon>
        <taxon>Dikarya</taxon>
        <taxon>Ascomycota</taxon>
        <taxon>Pezizomycotina</taxon>
        <taxon>Dothideomycetes</taxon>
        <taxon>Dothideomycetes incertae sedis</taxon>
        <taxon>Peltaster</taxon>
    </lineage>
</organism>
<dbReference type="Pfam" id="PF01161">
    <property type="entry name" value="PBP"/>
    <property type="match status" value="1"/>
</dbReference>
<dbReference type="Proteomes" id="UP000503462">
    <property type="component" value="Chromosome 2"/>
</dbReference>
<dbReference type="InterPro" id="IPR035810">
    <property type="entry name" value="PEBP_euk"/>
</dbReference>
<evidence type="ECO:0008006" key="4">
    <source>
        <dbReference type="Google" id="ProtNLM"/>
    </source>
</evidence>
<dbReference type="CDD" id="cd00866">
    <property type="entry name" value="PEBP_euk"/>
    <property type="match status" value="1"/>
</dbReference>
<feature type="signal peptide" evidence="1">
    <location>
        <begin position="1"/>
        <end position="17"/>
    </location>
</feature>
<dbReference type="GO" id="GO:0046578">
    <property type="term" value="P:regulation of Ras protein signal transduction"/>
    <property type="evidence" value="ECO:0007669"/>
    <property type="project" value="TreeGrafter"/>
</dbReference>
<sequence>MLARCSLLPLLFGVVFAAEQQPLTTSHSVGLNEELLNKLHDANIIPNIIDAFVPKVNISAYWKNGTALYGNVLDPENLSKRPTIDFLAWPEDLSITKRHKMPQLTLALTDPDAPSNDDPKWSQVCHWLATHPPSNGEDVRSMKKSYKEIIEYKPPGPPPKTGMHRYILVALAPLNGTTDKLHLSKPKDRQHWGYDGNRTGVREWAEENGLGVIGANFFYAQNSKQ</sequence>
<dbReference type="GO" id="GO:0030162">
    <property type="term" value="P:regulation of proteolysis"/>
    <property type="evidence" value="ECO:0007669"/>
    <property type="project" value="TreeGrafter"/>
</dbReference>
<keyword evidence="1" id="KW-0732">Signal</keyword>
<keyword evidence="3" id="KW-1185">Reference proteome</keyword>
<accession>A0A6H0XQ95</accession>